<accession>A0A0V0RJI0</accession>
<evidence type="ECO:0000313" key="2">
    <source>
        <dbReference type="Proteomes" id="UP000054630"/>
    </source>
</evidence>
<protein>
    <submittedName>
        <fullName evidence="1">Uncharacterized protein</fullName>
    </submittedName>
</protein>
<reference evidence="1 2" key="1">
    <citation type="submission" date="2015-01" db="EMBL/GenBank/DDBJ databases">
        <title>Evolution of Trichinella species and genotypes.</title>
        <authorList>
            <person name="Korhonen P.K."/>
            <person name="Edoardo P."/>
            <person name="Giuseppe L.R."/>
            <person name="Gasser R.B."/>
        </authorList>
    </citation>
    <scope>NUCLEOTIDE SEQUENCE [LARGE SCALE GENOMIC DNA]</scope>
    <source>
        <strain evidence="1">ISS37</strain>
    </source>
</reference>
<name>A0A0V0RJI0_9BILA</name>
<gene>
    <name evidence="1" type="ORF">T07_12791</name>
</gene>
<comment type="caution">
    <text evidence="1">The sequence shown here is derived from an EMBL/GenBank/DDBJ whole genome shotgun (WGS) entry which is preliminary data.</text>
</comment>
<dbReference type="AlphaFoldDB" id="A0A0V0RJI0"/>
<keyword evidence="2" id="KW-1185">Reference proteome</keyword>
<evidence type="ECO:0000313" key="1">
    <source>
        <dbReference type="EMBL" id="KRX14649.1"/>
    </source>
</evidence>
<sequence>MLVFTLKKPFIECNEPLSAWNLPSPQVQMDYTPSSRSPSPSCIGLAAPWNFRPDVALSHTRLAITETIASL</sequence>
<proteinExistence type="predicted"/>
<organism evidence="1 2">
    <name type="scientific">Trichinella nelsoni</name>
    <dbReference type="NCBI Taxonomy" id="6336"/>
    <lineage>
        <taxon>Eukaryota</taxon>
        <taxon>Metazoa</taxon>
        <taxon>Ecdysozoa</taxon>
        <taxon>Nematoda</taxon>
        <taxon>Enoplea</taxon>
        <taxon>Dorylaimia</taxon>
        <taxon>Trichinellida</taxon>
        <taxon>Trichinellidae</taxon>
        <taxon>Trichinella</taxon>
    </lineage>
</organism>
<dbReference type="EMBL" id="JYDL01000154">
    <property type="protein sequence ID" value="KRX14649.1"/>
    <property type="molecule type" value="Genomic_DNA"/>
</dbReference>
<dbReference type="OrthoDB" id="10386390at2759"/>
<dbReference type="Proteomes" id="UP000054630">
    <property type="component" value="Unassembled WGS sequence"/>
</dbReference>